<protein>
    <submittedName>
        <fullName evidence="5">Tetratricopeptide repeat protein</fullName>
    </submittedName>
</protein>
<keyword evidence="1 2" id="KW-0238">DNA-binding</keyword>
<accession>A0A7Y0Q687</accession>
<dbReference type="Pfam" id="PF00486">
    <property type="entry name" value="Trans_reg_C"/>
    <property type="match status" value="1"/>
</dbReference>
<feature type="transmembrane region" description="Helical" evidence="3">
    <location>
        <begin position="119"/>
        <end position="137"/>
    </location>
</feature>
<feature type="DNA-binding region" description="OmpR/PhoB-type" evidence="2">
    <location>
        <begin position="1"/>
        <end position="96"/>
    </location>
</feature>
<dbReference type="InterPro" id="IPR001867">
    <property type="entry name" value="OmpR/PhoB-type_DNA-bd"/>
</dbReference>
<proteinExistence type="predicted"/>
<sequence>MPQYKTLDYTIDTKALTITSISGDSLNIRPKTCQLLIVLLEKQGSVVSKGELLEKVWNDTVVDEQVIFQSIKELRKIFSGIEAIKTLPKQGYIWLPDVVMHESSKPQSSSVRRVTFKPFPILLLLIVVVVTSLGFILSDNTHIPQTEDAIPVKGSVIVLPTENHIIGNDHSWVRLGMMDQLIQRLPSTEQAGVLRTDYVLQVLERAGAPFSQLDASHIPSIFNVSGADLIVATKLSGSPFDYQLSYTLYRRKSQQKGVLFNKDSQALIDELASMLAVQLGNRLPLTAIQYQSDFTDEMLGVAIDLRLEGKFEQATPLLTSIVESNPNNLTAQRLLIETYLAINNTEKAKEHLLQAMPIANELDNDNELIRLKYFNGIYLFITGQYLLANQSVEEGLAIARANNDWLFQAHLTELKATFAMRTEKLALAEKLFHEARGYHQILKCPLGETQSWIFLSELAALQEEPEKQIIALDNAFDIAIQRNLTNKLSEIEIIKNSLK</sequence>
<dbReference type="Proteomes" id="UP000568664">
    <property type="component" value="Unassembled WGS sequence"/>
</dbReference>
<dbReference type="RefSeq" id="WP_169075091.1">
    <property type="nucleotide sequence ID" value="NZ_JABBXH010000003.1"/>
</dbReference>
<dbReference type="AlphaFoldDB" id="A0A7Y0Q687"/>
<dbReference type="GO" id="GO:0006355">
    <property type="term" value="P:regulation of DNA-templated transcription"/>
    <property type="evidence" value="ECO:0007669"/>
    <property type="project" value="InterPro"/>
</dbReference>
<evidence type="ECO:0000313" key="6">
    <source>
        <dbReference type="Proteomes" id="UP000568664"/>
    </source>
</evidence>
<dbReference type="Pfam" id="PF14559">
    <property type="entry name" value="TPR_19"/>
    <property type="match status" value="1"/>
</dbReference>
<dbReference type="Gene3D" id="1.10.10.10">
    <property type="entry name" value="Winged helix-like DNA-binding domain superfamily/Winged helix DNA-binding domain"/>
    <property type="match status" value="1"/>
</dbReference>
<keyword evidence="3" id="KW-0812">Transmembrane</keyword>
<gene>
    <name evidence="5" type="ORF">HII17_09230</name>
</gene>
<organism evidence="5 6">
    <name type="scientific">Thalassotalea algicola</name>
    <dbReference type="NCBI Taxonomy" id="2716224"/>
    <lineage>
        <taxon>Bacteria</taxon>
        <taxon>Pseudomonadati</taxon>
        <taxon>Pseudomonadota</taxon>
        <taxon>Gammaproteobacteria</taxon>
        <taxon>Alteromonadales</taxon>
        <taxon>Colwelliaceae</taxon>
        <taxon>Thalassotalea</taxon>
    </lineage>
</organism>
<evidence type="ECO:0000256" key="1">
    <source>
        <dbReference type="ARBA" id="ARBA00023125"/>
    </source>
</evidence>
<comment type="caution">
    <text evidence="5">The sequence shown here is derived from an EMBL/GenBank/DDBJ whole genome shotgun (WGS) entry which is preliminary data.</text>
</comment>
<dbReference type="EMBL" id="JABBXH010000003">
    <property type="protein sequence ID" value="NMP31744.1"/>
    <property type="molecule type" value="Genomic_DNA"/>
</dbReference>
<dbReference type="GO" id="GO:0003677">
    <property type="term" value="F:DNA binding"/>
    <property type="evidence" value="ECO:0007669"/>
    <property type="project" value="UniProtKB-UniRule"/>
</dbReference>
<dbReference type="PROSITE" id="PS51755">
    <property type="entry name" value="OMPR_PHOB"/>
    <property type="match status" value="1"/>
</dbReference>
<keyword evidence="3" id="KW-0472">Membrane</keyword>
<dbReference type="InterPro" id="IPR016032">
    <property type="entry name" value="Sig_transdc_resp-reg_C-effctor"/>
</dbReference>
<dbReference type="SUPFAM" id="SSF48452">
    <property type="entry name" value="TPR-like"/>
    <property type="match status" value="1"/>
</dbReference>
<feature type="domain" description="OmpR/PhoB-type" evidence="4">
    <location>
        <begin position="1"/>
        <end position="96"/>
    </location>
</feature>
<keyword evidence="6" id="KW-1185">Reference proteome</keyword>
<evidence type="ECO:0000313" key="5">
    <source>
        <dbReference type="EMBL" id="NMP31744.1"/>
    </source>
</evidence>
<dbReference type="Gene3D" id="1.25.40.10">
    <property type="entry name" value="Tetratricopeptide repeat domain"/>
    <property type="match status" value="1"/>
</dbReference>
<evidence type="ECO:0000256" key="2">
    <source>
        <dbReference type="PROSITE-ProRule" id="PRU01091"/>
    </source>
</evidence>
<keyword evidence="3" id="KW-1133">Transmembrane helix</keyword>
<evidence type="ECO:0000256" key="3">
    <source>
        <dbReference type="SAM" id="Phobius"/>
    </source>
</evidence>
<dbReference type="InterPro" id="IPR011990">
    <property type="entry name" value="TPR-like_helical_dom_sf"/>
</dbReference>
<evidence type="ECO:0000259" key="4">
    <source>
        <dbReference type="PROSITE" id="PS51755"/>
    </source>
</evidence>
<dbReference type="SUPFAM" id="SSF46894">
    <property type="entry name" value="C-terminal effector domain of the bipartite response regulators"/>
    <property type="match status" value="1"/>
</dbReference>
<name>A0A7Y0Q687_9GAMM</name>
<dbReference type="SMART" id="SM00862">
    <property type="entry name" value="Trans_reg_C"/>
    <property type="match status" value="1"/>
</dbReference>
<reference evidence="5 6" key="1">
    <citation type="submission" date="2020-04" db="EMBL/GenBank/DDBJ databases">
        <title>Thalassotalea sp. M1531, isolated from the surface of marine red alga.</title>
        <authorList>
            <person name="Pang L."/>
            <person name="Lu D.-C."/>
        </authorList>
    </citation>
    <scope>NUCLEOTIDE SEQUENCE [LARGE SCALE GENOMIC DNA]</scope>
    <source>
        <strain evidence="5 6">M1531</strain>
    </source>
</reference>
<dbReference type="CDD" id="cd00383">
    <property type="entry name" value="trans_reg_C"/>
    <property type="match status" value="1"/>
</dbReference>
<dbReference type="GO" id="GO:0000160">
    <property type="term" value="P:phosphorelay signal transduction system"/>
    <property type="evidence" value="ECO:0007669"/>
    <property type="project" value="InterPro"/>
</dbReference>
<dbReference type="InterPro" id="IPR036388">
    <property type="entry name" value="WH-like_DNA-bd_sf"/>
</dbReference>